<feature type="region of interest" description="Disordered" evidence="6">
    <location>
        <begin position="652"/>
        <end position="717"/>
    </location>
</feature>
<dbReference type="GO" id="GO:1990116">
    <property type="term" value="P:ribosome-associated ubiquitin-dependent protein catabolic process"/>
    <property type="evidence" value="ECO:0007669"/>
    <property type="project" value="TreeGrafter"/>
</dbReference>
<comment type="subcellular location">
    <subcellularLocation>
        <location evidence="1">Cytoplasm</location>
    </subcellularLocation>
</comment>
<reference evidence="9 10" key="1">
    <citation type="journal article" date="2012" name="Genome Biol.">
        <title>The genome of the polar eukaryotic microalga coccomyxa subellipsoidea reveals traits of cold adaptation.</title>
        <authorList>
            <person name="Blanc G."/>
            <person name="Agarkova I."/>
            <person name="Grimwood J."/>
            <person name="Kuo A."/>
            <person name="Brueggeman A."/>
            <person name="Dunigan D."/>
            <person name="Gurnon J."/>
            <person name="Ladunga I."/>
            <person name="Lindquist E."/>
            <person name="Lucas S."/>
            <person name="Pangilinan J."/>
            <person name="Proschold T."/>
            <person name="Salamov A."/>
            <person name="Schmutz J."/>
            <person name="Weeks D."/>
            <person name="Yamada T."/>
            <person name="Claverie J.M."/>
            <person name="Grigoriev I."/>
            <person name="Van Etten J."/>
            <person name="Lomsadze A."/>
            <person name="Borodovsky M."/>
        </authorList>
    </citation>
    <scope>NUCLEOTIDE SEQUENCE [LARGE SCALE GENOMIC DNA]</scope>
    <source>
        <strain evidence="9 10">C-169</strain>
    </source>
</reference>
<feature type="compositionally biased region" description="Polar residues" evidence="6">
    <location>
        <begin position="767"/>
        <end position="786"/>
    </location>
</feature>
<dbReference type="Pfam" id="PF05833">
    <property type="entry name" value="NFACT_N"/>
    <property type="match status" value="1"/>
</dbReference>
<evidence type="ECO:0000256" key="4">
    <source>
        <dbReference type="ARBA" id="ARBA00023054"/>
    </source>
</evidence>
<feature type="compositionally biased region" description="Basic residues" evidence="6">
    <location>
        <begin position="815"/>
        <end position="825"/>
    </location>
</feature>
<evidence type="ECO:0000259" key="7">
    <source>
        <dbReference type="Pfam" id="PF05670"/>
    </source>
</evidence>
<protein>
    <recommendedName>
        <fullName evidence="11">DUF814-domain-containing protein</fullName>
    </recommendedName>
</protein>
<keyword evidence="3" id="KW-0963">Cytoplasm</keyword>
<feature type="compositionally biased region" description="Basic and acidic residues" evidence="6">
    <location>
        <begin position="853"/>
        <end position="863"/>
    </location>
</feature>
<dbReference type="PANTHER" id="PTHR15239">
    <property type="entry name" value="NUCLEAR EXPORT MEDIATOR FACTOR NEMF"/>
    <property type="match status" value="1"/>
</dbReference>
<keyword evidence="4 5" id="KW-0175">Coiled coil</keyword>
<evidence type="ECO:0000256" key="5">
    <source>
        <dbReference type="SAM" id="Coils"/>
    </source>
</evidence>
<proteinExistence type="inferred from homology"/>
<dbReference type="GO" id="GO:0000049">
    <property type="term" value="F:tRNA binding"/>
    <property type="evidence" value="ECO:0007669"/>
    <property type="project" value="TreeGrafter"/>
</dbReference>
<evidence type="ECO:0000256" key="6">
    <source>
        <dbReference type="SAM" id="MobiDB-lite"/>
    </source>
</evidence>
<dbReference type="eggNOG" id="KOG2030">
    <property type="taxonomic scope" value="Eukaryota"/>
</dbReference>
<feature type="domain" description="NFACT protein C-terminal" evidence="8">
    <location>
        <begin position="918"/>
        <end position="1009"/>
    </location>
</feature>
<dbReference type="GO" id="GO:0072344">
    <property type="term" value="P:rescue of stalled ribosome"/>
    <property type="evidence" value="ECO:0007669"/>
    <property type="project" value="TreeGrafter"/>
</dbReference>
<feature type="compositionally biased region" description="Acidic residues" evidence="6">
    <location>
        <begin position="688"/>
        <end position="707"/>
    </location>
</feature>
<dbReference type="InterPro" id="IPR008532">
    <property type="entry name" value="NFACT_RNA-bd"/>
</dbReference>
<dbReference type="GO" id="GO:1990112">
    <property type="term" value="C:RQC complex"/>
    <property type="evidence" value="ECO:0007669"/>
    <property type="project" value="TreeGrafter"/>
</dbReference>
<dbReference type="GeneID" id="17040890"/>
<dbReference type="KEGG" id="csl:COCSUDRAFT_16391"/>
<feature type="coiled-coil region" evidence="5">
    <location>
        <begin position="341"/>
        <end position="375"/>
    </location>
</feature>
<dbReference type="PANTHER" id="PTHR15239:SF6">
    <property type="entry name" value="RIBOSOME QUALITY CONTROL COMPLEX SUBUNIT NEMF"/>
    <property type="match status" value="1"/>
</dbReference>
<feature type="compositionally biased region" description="Low complexity" evidence="6">
    <location>
        <begin position="668"/>
        <end position="687"/>
    </location>
</feature>
<dbReference type="Proteomes" id="UP000007264">
    <property type="component" value="Unassembled WGS sequence"/>
</dbReference>
<gene>
    <name evidence="9" type="ORF">COCSUDRAFT_16391</name>
</gene>
<accession>I0YWY4</accession>
<dbReference type="Pfam" id="PF05670">
    <property type="entry name" value="NFACT-R_1"/>
    <property type="match status" value="1"/>
</dbReference>
<dbReference type="GO" id="GO:0043023">
    <property type="term" value="F:ribosomal large subunit binding"/>
    <property type="evidence" value="ECO:0007669"/>
    <property type="project" value="TreeGrafter"/>
</dbReference>
<name>I0YWY4_COCSC</name>
<sequence>MVKQRMSTADVVGEVACLRHSVLGMRVANVYDANAKTYIIKLSKSGEEGEKALLVLESGVRFHTTRYLKDKADTPSNFTLKLRKHLRTRRLDDVRQLGVDRVVDFSFGTGEACYHLILELYAQGNVILADANYSILTLLRSHRDDDKGLAIMARHAYPVHAIRLRSALTQAQLDAALASADDKQTLRGALASVVPYGPALSEHCTLLAGLRPTRKPKADPLCEEERTALLGGVRHWEAWLDACETAAPEGFISLKRPADGSEAASASGDCLVYDSFDPLILQQNSGQEVLRFPTYNAALDEFYAKARPAPLCLTMSVEGQKAEQARLQAEQAALSKLDRIRIDQTGRAEALDREAKEAEAKAQLIEANAEAVDQAINAVRVALAQGLSWAELERLIRDEAAAGNQVAGLVHALHLDRNAVTLLDSNAESNDETGTDVPTALVEVDLDLNAQQNARAWHSDRKARSAKQAKTLDANKRALVEADKKVQVQLSKVKAVAAVQQLRKPAWFEKFNWFVTSENYLVVSGRDAQQNELLVKRYLRKDDLYVHAELHGASTTVVRNHNPSRPGMALVSQAGTACVCRSQAWDAKIVTSAWWVHAHQVSKSAPSGEYLPTGSFMIRGRKNFLPPHPLIMGLTFLFKLDESCIAGHLGERAPKSAEDDDSLSPDQAASAAVSAAANGEGSASGNAEDVENGVEDIGDDAQGDDSEGTPSEQARHSACEGIWTYLDMTGSRDDAAEDEAAAGNRESTSQLEAFLDSAADPLRARRTSGSQTGSTALTGRGSQVGSVLTGRGSQGSAAGPLDQAAAATAAAALARGKRGKAKKAKEKYAHQDDEDRQLALQFLAPAGGRFPAWEKKDKKEKREARKARKKAGATGDGNAVADRLPTAGELAAAGARLGPRIAAILAEENVELVPEEDKDKLQELDSLTGQPRPDDVLLYAIPMCAPYSAIQSYKLKVKLTPGTQRKGRAGRQAIELLSRAADISGRERELLKAIPEMEVINAMVGNVKLAMPGLSKIKTEARKSKKKGG</sequence>
<dbReference type="Pfam" id="PF11923">
    <property type="entry name" value="NFACT-C"/>
    <property type="match status" value="1"/>
</dbReference>
<dbReference type="InterPro" id="IPR051608">
    <property type="entry name" value="RQC_Subunit_NEMF"/>
</dbReference>
<dbReference type="FunFam" id="2.30.310.10:FF:000002">
    <property type="entry name" value="nuclear export mediator factor Nemf"/>
    <property type="match status" value="1"/>
</dbReference>
<dbReference type="Gene3D" id="2.30.310.10">
    <property type="entry name" value="ibrinogen binding protein from staphylococcus aureus domain"/>
    <property type="match status" value="1"/>
</dbReference>
<dbReference type="EMBL" id="AGSI01000009">
    <property type="protein sequence ID" value="EIE22903.1"/>
    <property type="molecule type" value="Genomic_DNA"/>
</dbReference>
<dbReference type="RefSeq" id="XP_005647447.1">
    <property type="nucleotide sequence ID" value="XM_005647390.1"/>
</dbReference>
<feature type="region of interest" description="Disordered" evidence="6">
    <location>
        <begin position="763"/>
        <end position="800"/>
    </location>
</feature>
<evidence type="ECO:0000259" key="8">
    <source>
        <dbReference type="Pfam" id="PF11923"/>
    </source>
</evidence>
<evidence type="ECO:0000313" key="9">
    <source>
        <dbReference type="EMBL" id="EIE22903.1"/>
    </source>
</evidence>
<dbReference type="InterPro" id="IPR021846">
    <property type="entry name" value="NFACT-C"/>
</dbReference>
<dbReference type="GO" id="GO:0005737">
    <property type="term" value="C:cytoplasm"/>
    <property type="evidence" value="ECO:0007669"/>
    <property type="project" value="UniProtKB-SubCell"/>
</dbReference>
<dbReference type="OrthoDB" id="207084at2759"/>
<evidence type="ECO:0000313" key="10">
    <source>
        <dbReference type="Proteomes" id="UP000007264"/>
    </source>
</evidence>
<evidence type="ECO:0008006" key="11">
    <source>
        <dbReference type="Google" id="ProtNLM"/>
    </source>
</evidence>
<organism evidence="9 10">
    <name type="scientific">Coccomyxa subellipsoidea (strain C-169)</name>
    <name type="common">Green microalga</name>
    <dbReference type="NCBI Taxonomy" id="574566"/>
    <lineage>
        <taxon>Eukaryota</taxon>
        <taxon>Viridiplantae</taxon>
        <taxon>Chlorophyta</taxon>
        <taxon>core chlorophytes</taxon>
        <taxon>Trebouxiophyceae</taxon>
        <taxon>Trebouxiophyceae incertae sedis</taxon>
        <taxon>Coccomyxaceae</taxon>
        <taxon>Coccomyxa</taxon>
        <taxon>Coccomyxa subellipsoidea</taxon>
    </lineage>
</organism>
<keyword evidence="10" id="KW-1185">Reference proteome</keyword>
<comment type="similarity">
    <text evidence="2">Belongs to the NEMF family.</text>
</comment>
<feature type="region of interest" description="Disordered" evidence="6">
    <location>
        <begin position="814"/>
        <end position="833"/>
    </location>
</feature>
<dbReference type="STRING" id="574566.I0YWY4"/>
<evidence type="ECO:0000256" key="3">
    <source>
        <dbReference type="ARBA" id="ARBA00022490"/>
    </source>
</evidence>
<feature type="region of interest" description="Disordered" evidence="6">
    <location>
        <begin position="853"/>
        <end position="880"/>
    </location>
</feature>
<evidence type="ECO:0000256" key="2">
    <source>
        <dbReference type="ARBA" id="ARBA00008318"/>
    </source>
</evidence>
<feature type="domain" description="NFACT RNA-binding" evidence="7">
    <location>
        <begin position="510"/>
        <end position="620"/>
    </location>
</feature>
<dbReference type="AlphaFoldDB" id="I0YWY4"/>
<evidence type="ECO:0000256" key="1">
    <source>
        <dbReference type="ARBA" id="ARBA00004496"/>
    </source>
</evidence>
<comment type="caution">
    <text evidence="9">The sequence shown here is derived from an EMBL/GenBank/DDBJ whole genome shotgun (WGS) entry which is preliminary data.</text>
</comment>